<evidence type="ECO:0000313" key="1">
    <source>
        <dbReference type="Proteomes" id="UP000887579"/>
    </source>
</evidence>
<accession>A0AC34GRC0</accession>
<evidence type="ECO:0000313" key="2">
    <source>
        <dbReference type="WBParaSite" id="ES5_v2.g7156.t1"/>
    </source>
</evidence>
<organism evidence="1 2">
    <name type="scientific">Panagrolaimus sp. ES5</name>
    <dbReference type="NCBI Taxonomy" id="591445"/>
    <lineage>
        <taxon>Eukaryota</taxon>
        <taxon>Metazoa</taxon>
        <taxon>Ecdysozoa</taxon>
        <taxon>Nematoda</taxon>
        <taxon>Chromadorea</taxon>
        <taxon>Rhabditida</taxon>
        <taxon>Tylenchina</taxon>
        <taxon>Panagrolaimomorpha</taxon>
        <taxon>Panagrolaimoidea</taxon>
        <taxon>Panagrolaimidae</taxon>
        <taxon>Panagrolaimus</taxon>
    </lineage>
</organism>
<sequence>MPNEQGFAKAETQCQRYHGEHLAAIHDSFVNTVISQKASKYFDGGITDFWLGGNNLNSENTWAWTDGSIFDFSDWARGQPSNRTGHNCVSLSMNNGYWSSQDCSKFKPYVCLISSGSASATTTT</sequence>
<dbReference type="Proteomes" id="UP000887579">
    <property type="component" value="Unplaced"/>
</dbReference>
<reference evidence="2" key="1">
    <citation type="submission" date="2022-11" db="UniProtKB">
        <authorList>
            <consortium name="WormBaseParasite"/>
        </authorList>
    </citation>
    <scope>IDENTIFICATION</scope>
</reference>
<proteinExistence type="predicted"/>
<protein>
    <submittedName>
        <fullName evidence="2">C-type lectin domain-containing protein</fullName>
    </submittedName>
</protein>
<name>A0AC34GRC0_9BILA</name>
<dbReference type="WBParaSite" id="ES5_v2.g7156.t1">
    <property type="protein sequence ID" value="ES5_v2.g7156.t1"/>
    <property type="gene ID" value="ES5_v2.g7156"/>
</dbReference>